<evidence type="ECO:0000256" key="7">
    <source>
        <dbReference type="SAM" id="Phobius"/>
    </source>
</evidence>
<keyword evidence="4 7" id="KW-0812">Transmembrane</keyword>
<comment type="subcellular location">
    <subcellularLocation>
        <location evidence="1">Cell membrane</location>
        <topology evidence="1">Multi-pass membrane protein</topology>
    </subcellularLocation>
</comment>
<gene>
    <name evidence="9" type="ORF">BCF44_113245</name>
</gene>
<accession>A0A3E0H7I3</accession>
<dbReference type="GO" id="GO:0005886">
    <property type="term" value="C:plasma membrane"/>
    <property type="evidence" value="ECO:0007669"/>
    <property type="project" value="UniProtKB-SubCell"/>
</dbReference>
<name>A0A3E0H7I3_9PSEU</name>
<dbReference type="InterPro" id="IPR007182">
    <property type="entry name" value="MnhB"/>
</dbReference>
<reference evidence="9 10" key="1">
    <citation type="submission" date="2018-08" db="EMBL/GenBank/DDBJ databases">
        <title>Genomic Encyclopedia of Archaeal and Bacterial Type Strains, Phase II (KMG-II): from individual species to whole genera.</title>
        <authorList>
            <person name="Goeker M."/>
        </authorList>
    </citation>
    <scope>NUCLEOTIDE SEQUENCE [LARGE SCALE GENOMIC DNA]</scope>
    <source>
        <strain evidence="9 10">DSM 45791</strain>
    </source>
</reference>
<evidence type="ECO:0000256" key="3">
    <source>
        <dbReference type="ARBA" id="ARBA00022475"/>
    </source>
</evidence>
<evidence type="ECO:0000256" key="6">
    <source>
        <dbReference type="ARBA" id="ARBA00023136"/>
    </source>
</evidence>
<feature type="domain" description="Na+/H+ antiporter MnhB subunit-related protein" evidence="8">
    <location>
        <begin position="109"/>
        <end position="227"/>
    </location>
</feature>
<comment type="similarity">
    <text evidence="2">Belongs to the CPA3 antiporters (TC 2.A.63) subunit B family.</text>
</comment>
<dbReference type="RefSeq" id="WP_116178708.1">
    <property type="nucleotide sequence ID" value="NZ_CP144375.1"/>
</dbReference>
<comment type="caution">
    <text evidence="9">The sequence shown here is derived from an EMBL/GenBank/DDBJ whole genome shotgun (WGS) entry which is preliminary data.</text>
</comment>
<evidence type="ECO:0000313" key="10">
    <source>
        <dbReference type="Proteomes" id="UP000256269"/>
    </source>
</evidence>
<evidence type="ECO:0000313" key="9">
    <source>
        <dbReference type="EMBL" id="REH39390.1"/>
    </source>
</evidence>
<proteinExistence type="inferred from homology"/>
<evidence type="ECO:0000256" key="2">
    <source>
        <dbReference type="ARBA" id="ARBA00009425"/>
    </source>
</evidence>
<feature type="transmembrane region" description="Helical" evidence="7">
    <location>
        <begin position="7"/>
        <end position="28"/>
    </location>
</feature>
<evidence type="ECO:0000259" key="8">
    <source>
        <dbReference type="Pfam" id="PF04039"/>
    </source>
</evidence>
<dbReference type="Pfam" id="PF04039">
    <property type="entry name" value="MnhB"/>
    <property type="match status" value="1"/>
</dbReference>
<protein>
    <submittedName>
        <fullName evidence="9">Multicomponent Na+:H+ antiporter subunit B</fullName>
    </submittedName>
</protein>
<dbReference type="PANTHER" id="PTHR33932">
    <property type="entry name" value="NA(+)/H(+) ANTIPORTER SUBUNIT B"/>
    <property type="match status" value="1"/>
</dbReference>
<feature type="transmembrane region" description="Helical" evidence="7">
    <location>
        <begin position="136"/>
        <end position="158"/>
    </location>
</feature>
<organism evidence="9 10">
    <name type="scientific">Kutzneria buriramensis</name>
    <dbReference type="NCBI Taxonomy" id="1045776"/>
    <lineage>
        <taxon>Bacteria</taxon>
        <taxon>Bacillati</taxon>
        <taxon>Actinomycetota</taxon>
        <taxon>Actinomycetes</taxon>
        <taxon>Pseudonocardiales</taxon>
        <taxon>Pseudonocardiaceae</taxon>
        <taxon>Kutzneria</taxon>
    </lineage>
</organism>
<dbReference type="Proteomes" id="UP000256269">
    <property type="component" value="Unassembled WGS sequence"/>
</dbReference>
<keyword evidence="10" id="KW-1185">Reference proteome</keyword>
<keyword evidence="5 7" id="KW-1133">Transmembrane helix</keyword>
<dbReference type="OrthoDB" id="3476978at2"/>
<keyword evidence="3" id="KW-1003">Cell membrane</keyword>
<evidence type="ECO:0000256" key="4">
    <source>
        <dbReference type="ARBA" id="ARBA00022692"/>
    </source>
</evidence>
<feature type="transmembrane region" description="Helical" evidence="7">
    <location>
        <begin position="170"/>
        <end position="192"/>
    </location>
</feature>
<dbReference type="InterPro" id="IPR050622">
    <property type="entry name" value="CPA3_antiporter_subunitB"/>
</dbReference>
<evidence type="ECO:0000256" key="5">
    <source>
        <dbReference type="ARBA" id="ARBA00022989"/>
    </source>
</evidence>
<evidence type="ECO:0000256" key="1">
    <source>
        <dbReference type="ARBA" id="ARBA00004651"/>
    </source>
</evidence>
<feature type="transmembrane region" description="Helical" evidence="7">
    <location>
        <begin position="212"/>
        <end position="235"/>
    </location>
</feature>
<sequence>MSRRARWVVFWLGGLGVAVLFVLAVLRLPEFGGLVHPYRDLSVPAAMGRSSPNVVSSINFDQRALDTLGEETILLGSVVGAAALLRPSKDEKEQLAKEEGRVLEATKLLGYLLLPVTLILGADVVTHGHLTPGGGFQGGVVLATGLHLLYVAGSYRMLRRLRPVSWYEMAEAAGAGAFVVLGFVGLFLAGSFLANVLPWGTLGDLFSSGSVFALNVAVGAEVTSGVVVLLARFLAQALSVREVK</sequence>
<keyword evidence="6 7" id="KW-0472">Membrane</keyword>
<dbReference type="AlphaFoldDB" id="A0A3E0H7I3"/>
<dbReference type="PANTHER" id="PTHR33932:SF4">
    <property type="entry name" value="NA(+)_H(+) ANTIPORTER SUBUNIT B"/>
    <property type="match status" value="1"/>
</dbReference>
<dbReference type="EMBL" id="QUNO01000013">
    <property type="protein sequence ID" value="REH39390.1"/>
    <property type="molecule type" value="Genomic_DNA"/>
</dbReference>